<evidence type="ECO:0000313" key="2">
    <source>
        <dbReference type="EMBL" id="KAF9781204.1"/>
    </source>
</evidence>
<dbReference type="GO" id="GO:0004672">
    <property type="term" value="F:protein kinase activity"/>
    <property type="evidence" value="ECO:0007669"/>
    <property type="project" value="InterPro"/>
</dbReference>
<keyword evidence="2" id="KW-0418">Kinase</keyword>
<dbReference type="InterPro" id="IPR000719">
    <property type="entry name" value="Prot_kinase_dom"/>
</dbReference>
<dbReference type="AlphaFoldDB" id="A0A9P6HAK9"/>
<dbReference type="InterPro" id="IPR050167">
    <property type="entry name" value="Ser_Thr_protein_kinase"/>
</dbReference>
<dbReference type="InterPro" id="IPR001245">
    <property type="entry name" value="Ser-Thr/Tyr_kinase_cat_dom"/>
</dbReference>
<proteinExistence type="predicted"/>
<accession>A0A9P6HAK9</accession>
<dbReference type="Gene3D" id="1.10.510.10">
    <property type="entry name" value="Transferase(Phosphotransferase) domain 1"/>
    <property type="match status" value="1"/>
</dbReference>
<protein>
    <submittedName>
        <fullName evidence="2">Kinase-like domain-containing protein</fullName>
    </submittedName>
</protein>
<comment type="caution">
    <text evidence="2">The sequence shown here is derived from an EMBL/GenBank/DDBJ whole genome shotgun (WGS) entry which is preliminary data.</text>
</comment>
<organism evidence="2 3">
    <name type="scientific">Thelephora terrestris</name>
    <dbReference type="NCBI Taxonomy" id="56493"/>
    <lineage>
        <taxon>Eukaryota</taxon>
        <taxon>Fungi</taxon>
        <taxon>Dikarya</taxon>
        <taxon>Basidiomycota</taxon>
        <taxon>Agaricomycotina</taxon>
        <taxon>Agaricomycetes</taxon>
        <taxon>Thelephorales</taxon>
        <taxon>Thelephoraceae</taxon>
        <taxon>Thelephora</taxon>
    </lineage>
</organism>
<sequence>MVASSADSGEHHLMFPTVDVMGKVSSSLTTDAGLRWKCSLTLDDVCNAHDIPPTSYPRVNSLAVSGDGPAGYGGSADIWRGEVGGCPVAVKVIRRYSTVPIARAREQFYQEVLVWERLTHPNILPFLGIDTEIFPLAMISVWMRHGNLREYLVCFPSASRLNLILDASKGLEYMHALGYVHGDLKSSNVLIDDNHSARLADFGSSAILPSSKPDVSAFSNAFAVRWLAPELILPEEFGFSARVCSKQSDVYALAMLMYEAFSGLFPFEGYRDEGVILQVISGARPDRPHVGPERGLTDGVWAMMQECWDSGDRRWTISSIVSHLEWSIASTGEMVGLDEHESGCAGASEPGVARQRFRNKLLRGLKQLFCPSPIVTMKGGRSQKGRFS</sequence>
<keyword evidence="3" id="KW-1185">Reference proteome</keyword>
<reference evidence="2" key="1">
    <citation type="journal article" date="2020" name="Nat. Commun.">
        <title>Large-scale genome sequencing of mycorrhizal fungi provides insights into the early evolution of symbiotic traits.</title>
        <authorList>
            <person name="Miyauchi S."/>
            <person name="Kiss E."/>
            <person name="Kuo A."/>
            <person name="Drula E."/>
            <person name="Kohler A."/>
            <person name="Sanchez-Garcia M."/>
            <person name="Morin E."/>
            <person name="Andreopoulos B."/>
            <person name="Barry K.W."/>
            <person name="Bonito G."/>
            <person name="Buee M."/>
            <person name="Carver A."/>
            <person name="Chen C."/>
            <person name="Cichocki N."/>
            <person name="Clum A."/>
            <person name="Culley D."/>
            <person name="Crous P.W."/>
            <person name="Fauchery L."/>
            <person name="Girlanda M."/>
            <person name="Hayes R.D."/>
            <person name="Keri Z."/>
            <person name="LaButti K."/>
            <person name="Lipzen A."/>
            <person name="Lombard V."/>
            <person name="Magnuson J."/>
            <person name="Maillard F."/>
            <person name="Murat C."/>
            <person name="Nolan M."/>
            <person name="Ohm R.A."/>
            <person name="Pangilinan J."/>
            <person name="Pereira M.F."/>
            <person name="Perotto S."/>
            <person name="Peter M."/>
            <person name="Pfister S."/>
            <person name="Riley R."/>
            <person name="Sitrit Y."/>
            <person name="Stielow J.B."/>
            <person name="Szollosi G."/>
            <person name="Zifcakova L."/>
            <person name="Stursova M."/>
            <person name="Spatafora J.W."/>
            <person name="Tedersoo L."/>
            <person name="Vaario L.M."/>
            <person name="Yamada A."/>
            <person name="Yan M."/>
            <person name="Wang P."/>
            <person name="Xu J."/>
            <person name="Bruns T."/>
            <person name="Baldrian P."/>
            <person name="Vilgalys R."/>
            <person name="Dunand C."/>
            <person name="Henrissat B."/>
            <person name="Grigoriev I.V."/>
            <person name="Hibbett D."/>
            <person name="Nagy L.G."/>
            <person name="Martin F.M."/>
        </authorList>
    </citation>
    <scope>NUCLEOTIDE SEQUENCE</scope>
    <source>
        <strain evidence="2">UH-Tt-Lm1</strain>
    </source>
</reference>
<dbReference type="EMBL" id="WIUZ02000014">
    <property type="protein sequence ID" value="KAF9781204.1"/>
    <property type="molecule type" value="Genomic_DNA"/>
</dbReference>
<dbReference type="PROSITE" id="PS50011">
    <property type="entry name" value="PROTEIN_KINASE_DOM"/>
    <property type="match status" value="1"/>
</dbReference>
<dbReference type="InterPro" id="IPR011009">
    <property type="entry name" value="Kinase-like_dom_sf"/>
</dbReference>
<evidence type="ECO:0000259" key="1">
    <source>
        <dbReference type="PROSITE" id="PS50011"/>
    </source>
</evidence>
<evidence type="ECO:0000313" key="3">
    <source>
        <dbReference type="Proteomes" id="UP000736335"/>
    </source>
</evidence>
<dbReference type="Pfam" id="PF07714">
    <property type="entry name" value="PK_Tyr_Ser-Thr"/>
    <property type="match status" value="1"/>
</dbReference>
<keyword evidence="2" id="KW-0808">Transferase</keyword>
<dbReference type="InterPro" id="IPR008271">
    <property type="entry name" value="Ser/Thr_kinase_AS"/>
</dbReference>
<dbReference type="GO" id="GO:0005524">
    <property type="term" value="F:ATP binding"/>
    <property type="evidence" value="ECO:0007669"/>
    <property type="project" value="InterPro"/>
</dbReference>
<feature type="domain" description="Protein kinase" evidence="1">
    <location>
        <begin position="64"/>
        <end position="326"/>
    </location>
</feature>
<dbReference type="SMART" id="SM00220">
    <property type="entry name" value="S_TKc"/>
    <property type="match status" value="1"/>
</dbReference>
<dbReference type="PANTHER" id="PTHR23257">
    <property type="entry name" value="SERINE-THREONINE PROTEIN KINASE"/>
    <property type="match status" value="1"/>
</dbReference>
<reference evidence="2" key="2">
    <citation type="submission" date="2020-11" db="EMBL/GenBank/DDBJ databases">
        <authorList>
            <consortium name="DOE Joint Genome Institute"/>
            <person name="Kuo A."/>
            <person name="Miyauchi S."/>
            <person name="Kiss E."/>
            <person name="Drula E."/>
            <person name="Kohler A."/>
            <person name="Sanchez-Garcia M."/>
            <person name="Andreopoulos B."/>
            <person name="Barry K.W."/>
            <person name="Bonito G."/>
            <person name="Buee M."/>
            <person name="Carver A."/>
            <person name="Chen C."/>
            <person name="Cichocki N."/>
            <person name="Clum A."/>
            <person name="Culley D."/>
            <person name="Crous P.W."/>
            <person name="Fauchery L."/>
            <person name="Girlanda M."/>
            <person name="Hayes R."/>
            <person name="Keri Z."/>
            <person name="Labutti K."/>
            <person name="Lipzen A."/>
            <person name="Lombard V."/>
            <person name="Magnuson J."/>
            <person name="Maillard F."/>
            <person name="Morin E."/>
            <person name="Murat C."/>
            <person name="Nolan M."/>
            <person name="Ohm R."/>
            <person name="Pangilinan J."/>
            <person name="Pereira M."/>
            <person name="Perotto S."/>
            <person name="Peter M."/>
            <person name="Riley R."/>
            <person name="Sitrit Y."/>
            <person name="Stielow B."/>
            <person name="Szollosi G."/>
            <person name="Zifcakova L."/>
            <person name="Stursova M."/>
            <person name="Spatafora J.W."/>
            <person name="Tedersoo L."/>
            <person name="Vaario L.-M."/>
            <person name="Yamada A."/>
            <person name="Yan M."/>
            <person name="Wang P."/>
            <person name="Xu J."/>
            <person name="Bruns T."/>
            <person name="Baldrian P."/>
            <person name="Vilgalys R."/>
            <person name="Henrissat B."/>
            <person name="Grigoriev I.V."/>
            <person name="Hibbett D."/>
            <person name="Nagy L.G."/>
            <person name="Martin F.M."/>
        </authorList>
    </citation>
    <scope>NUCLEOTIDE SEQUENCE</scope>
    <source>
        <strain evidence="2">UH-Tt-Lm1</strain>
    </source>
</reference>
<dbReference type="OrthoDB" id="346907at2759"/>
<dbReference type="PROSITE" id="PS00108">
    <property type="entry name" value="PROTEIN_KINASE_ST"/>
    <property type="match status" value="1"/>
</dbReference>
<name>A0A9P6HAK9_9AGAM</name>
<gene>
    <name evidence="2" type="ORF">BJ322DRAFT_259428</name>
</gene>
<dbReference type="Proteomes" id="UP000736335">
    <property type="component" value="Unassembled WGS sequence"/>
</dbReference>
<dbReference type="SUPFAM" id="SSF56112">
    <property type="entry name" value="Protein kinase-like (PK-like)"/>
    <property type="match status" value="1"/>
</dbReference>